<feature type="signal peptide" evidence="1">
    <location>
        <begin position="1"/>
        <end position="27"/>
    </location>
</feature>
<gene>
    <name evidence="3" type="ORF">IAB00_02625</name>
</gene>
<accession>A0A9D1KZ80</accession>
<evidence type="ECO:0000313" key="4">
    <source>
        <dbReference type="Proteomes" id="UP000824124"/>
    </source>
</evidence>
<dbReference type="Pfam" id="PF07833">
    <property type="entry name" value="Cu_amine_oxidN1"/>
    <property type="match status" value="1"/>
</dbReference>
<protein>
    <recommendedName>
        <fullName evidence="2">Copper amine oxidase-like N-terminal domain-containing protein</fullName>
    </recommendedName>
</protein>
<dbReference type="InterPro" id="IPR012854">
    <property type="entry name" value="Cu_amine_oxidase-like_N"/>
</dbReference>
<dbReference type="Gene3D" id="3.30.457.10">
    <property type="entry name" value="Copper amine oxidase-like, N-terminal domain"/>
    <property type="match status" value="1"/>
</dbReference>
<evidence type="ECO:0000313" key="3">
    <source>
        <dbReference type="EMBL" id="HIU10126.1"/>
    </source>
</evidence>
<feature type="chain" id="PRO_5038909248" description="Copper amine oxidase-like N-terminal domain-containing protein" evidence="1">
    <location>
        <begin position="28"/>
        <end position="185"/>
    </location>
</feature>
<organism evidence="3 4">
    <name type="scientific">Candidatus Avidehalobacter gallistercoris</name>
    <dbReference type="NCBI Taxonomy" id="2840694"/>
    <lineage>
        <taxon>Bacteria</taxon>
        <taxon>Bacillati</taxon>
        <taxon>Bacillota</taxon>
        <taxon>Clostridia</taxon>
        <taxon>Eubacteriales</taxon>
        <taxon>Peptococcaceae</taxon>
        <taxon>Peptococcaceae incertae sedis</taxon>
        <taxon>Candidatus Avidehalobacter</taxon>
    </lineage>
</organism>
<feature type="domain" description="Copper amine oxidase-like N-terminal" evidence="2">
    <location>
        <begin position="77"/>
        <end position="182"/>
    </location>
</feature>
<comment type="caution">
    <text evidence="3">The sequence shown here is derived from an EMBL/GenBank/DDBJ whole genome shotgun (WGS) entry which is preliminary data.</text>
</comment>
<dbReference type="InterPro" id="IPR036582">
    <property type="entry name" value="Mao_N_sf"/>
</dbReference>
<proteinExistence type="predicted"/>
<reference evidence="3" key="1">
    <citation type="submission" date="2020-10" db="EMBL/GenBank/DDBJ databases">
        <authorList>
            <person name="Gilroy R."/>
        </authorList>
    </citation>
    <scope>NUCLEOTIDE SEQUENCE</scope>
    <source>
        <strain evidence="3">2830</strain>
    </source>
</reference>
<dbReference type="AlphaFoldDB" id="A0A9D1KZ80"/>
<evidence type="ECO:0000259" key="2">
    <source>
        <dbReference type="Pfam" id="PF07833"/>
    </source>
</evidence>
<sequence length="185" mass="20417">MRCLKRKMLLWLLPLFLLLLAAAPGSQDDPLVTAGWVEQYVNQQADKLESRLDVVADTLDGLLVVRLWIGKSYMEQNSEQKPLDAAPYVTASGRSYLPLRALGEAVGAEFKWNSEQKRVTCLKDGTELALRVGGSTIMLNGKAQTIDAPPEIVNGRVFVPVRVVGENLGFAVNWLSAEKMVVLTY</sequence>
<dbReference type="EMBL" id="DVMH01000017">
    <property type="protein sequence ID" value="HIU10126.1"/>
    <property type="molecule type" value="Genomic_DNA"/>
</dbReference>
<evidence type="ECO:0000256" key="1">
    <source>
        <dbReference type="SAM" id="SignalP"/>
    </source>
</evidence>
<reference evidence="3" key="2">
    <citation type="journal article" date="2021" name="PeerJ">
        <title>Extensive microbial diversity within the chicken gut microbiome revealed by metagenomics and culture.</title>
        <authorList>
            <person name="Gilroy R."/>
            <person name="Ravi A."/>
            <person name="Getino M."/>
            <person name="Pursley I."/>
            <person name="Horton D.L."/>
            <person name="Alikhan N.F."/>
            <person name="Baker D."/>
            <person name="Gharbi K."/>
            <person name="Hall N."/>
            <person name="Watson M."/>
            <person name="Adriaenssens E.M."/>
            <person name="Foster-Nyarko E."/>
            <person name="Jarju S."/>
            <person name="Secka A."/>
            <person name="Antonio M."/>
            <person name="Oren A."/>
            <person name="Chaudhuri R.R."/>
            <person name="La Ragione R."/>
            <person name="Hildebrand F."/>
            <person name="Pallen M.J."/>
        </authorList>
    </citation>
    <scope>NUCLEOTIDE SEQUENCE</scope>
    <source>
        <strain evidence="3">2830</strain>
    </source>
</reference>
<dbReference type="Proteomes" id="UP000824124">
    <property type="component" value="Unassembled WGS sequence"/>
</dbReference>
<name>A0A9D1KZ80_9FIRM</name>
<keyword evidence="1" id="KW-0732">Signal</keyword>
<dbReference type="SUPFAM" id="SSF55383">
    <property type="entry name" value="Copper amine oxidase, domain N"/>
    <property type="match status" value="1"/>
</dbReference>